<name>A0A1I1NW59_9CLOT</name>
<organism evidence="2 3">
    <name type="scientific">Clostridium uliginosum</name>
    <dbReference type="NCBI Taxonomy" id="119641"/>
    <lineage>
        <taxon>Bacteria</taxon>
        <taxon>Bacillati</taxon>
        <taxon>Bacillota</taxon>
        <taxon>Clostridia</taxon>
        <taxon>Eubacteriales</taxon>
        <taxon>Clostridiaceae</taxon>
        <taxon>Clostridium</taxon>
    </lineage>
</organism>
<dbReference type="RefSeq" id="WP_090091797.1">
    <property type="nucleotide sequence ID" value="NZ_FOMG01000017.1"/>
</dbReference>
<feature type="transmembrane region" description="Helical" evidence="1">
    <location>
        <begin position="40"/>
        <end position="63"/>
    </location>
</feature>
<accession>A0A1I1NW59</accession>
<proteinExistence type="predicted"/>
<evidence type="ECO:0000313" key="2">
    <source>
        <dbReference type="EMBL" id="SFD01924.1"/>
    </source>
</evidence>
<feature type="transmembrane region" description="Helical" evidence="1">
    <location>
        <begin position="84"/>
        <end position="109"/>
    </location>
</feature>
<keyword evidence="1" id="KW-0812">Transmembrane</keyword>
<feature type="transmembrane region" description="Helical" evidence="1">
    <location>
        <begin position="207"/>
        <end position="231"/>
    </location>
</feature>
<feature type="transmembrane region" description="Helical" evidence="1">
    <location>
        <begin position="161"/>
        <end position="179"/>
    </location>
</feature>
<reference evidence="2 3" key="1">
    <citation type="submission" date="2016-10" db="EMBL/GenBank/DDBJ databases">
        <authorList>
            <person name="de Groot N.N."/>
        </authorList>
    </citation>
    <scope>NUCLEOTIDE SEQUENCE [LARGE SCALE GENOMIC DNA]</scope>
    <source>
        <strain evidence="2 3">DSM 12992</strain>
    </source>
</reference>
<protein>
    <recommendedName>
        <fullName evidence="4">ABC-2 family transporter protein</fullName>
    </recommendedName>
</protein>
<feature type="transmembrane region" description="Helical" evidence="1">
    <location>
        <begin position="129"/>
        <end position="149"/>
    </location>
</feature>
<evidence type="ECO:0000256" key="1">
    <source>
        <dbReference type="SAM" id="Phobius"/>
    </source>
</evidence>
<evidence type="ECO:0000313" key="3">
    <source>
        <dbReference type="Proteomes" id="UP000199263"/>
    </source>
</evidence>
<sequence length="239" mass="27416">MIALLKYNYKFYIKCNKFMIPLLFFCLFQLIFYSEGPVHFTSSIMICSNVLFCIMTWIAFIYCETQDVRTEQIVFLKVNNNNSYWLSKIIFLWIVGIVLSFIGVIWPIIANLVKAGAFFENNIGLIDLLLAFLIQVLVAFMGLLLGFIFQTKITGTRNVAVTLLFLCTLLSIVKCALVNECPIAKTIMWIFPPVSEVINSCMTLGKFSISILTIPIVHSVFYILILSFIYLKLMKKLLF</sequence>
<keyword evidence="3" id="KW-1185">Reference proteome</keyword>
<dbReference type="Proteomes" id="UP000199263">
    <property type="component" value="Unassembled WGS sequence"/>
</dbReference>
<keyword evidence="1" id="KW-1133">Transmembrane helix</keyword>
<dbReference type="AlphaFoldDB" id="A0A1I1NW59"/>
<feature type="transmembrane region" description="Helical" evidence="1">
    <location>
        <begin position="18"/>
        <end position="34"/>
    </location>
</feature>
<gene>
    <name evidence="2" type="ORF">SAMN05421842_11719</name>
</gene>
<dbReference type="OrthoDB" id="1652015at2"/>
<dbReference type="STRING" id="119641.SAMN05421842_11719"/>
<evidence type="ECO:0008006" key="4">
    <source>
        <dbReference type="Google" id="ProtNLM"/>
    </source>
</evidence>
<dbReference type="EMBL" id="FOMG01000017">
    <property type="protein sequence ID" value="SFD01924.1"/>
    <property type="molecule type" value="Genomic_DNA"/>
</dbReference>
<keyword evidence="1" id="KW-0472">Membrane</keyword>